<evidence type="ECO:0000256" key="1">
    <source>
        <dbReference type="ARBA" id="ARBA00004167"/>
    </source>
</evidence>
<dbReference type="PANTHER" id="PTHR36985:SF1">
    <property type="entry name" value="TRANSLOCATION AND ASSEMBLY MODULE SUBUNIT TAMB"/>
    <property type="match status" value="1"/>
</dbReference>
<evidence type="ECO:0000256" key="4">
    <source>
        <dbReference type="ARBA" id="ARBA00023136"/>
    </source>
</evidence>
<evidence type="ECO:0000256" key="3">
    <source>
        <dbReference type="ARBA" id="ARBA00022989"/>
    </source>
</evidence>
<keyword evidence="2" id="KW-0812">Transmembrane</keyword>
<accession>A0ABT1D3E5</accession>
<dbReference type="InterPro" id="IPR007452">
    <property type="entry name" value="TamB_C"/>
</dbReference>
<comment type="subcellular location">
    <subcellularLocation>
        <location evidence="1">Membrane</location>
        <topology evidence="1">Single-pass membrane protein</topology>
    </subcellularLocation>
</comment>
<feature type="domain" description="Translocation and assembly module TamB C-terminal" evidence="6">
    <location>
        <begin position="901"/>
        <end position="1260"/>
    </location>
</feature>
<gene>
    <name evidence="7" type="ORF">JYK14_09770</name>
</gene>
<dbReference type="Proteomes" id="UP001523392">
    <property type="component" value="Unassembled WGS sequence"/>
</dbReference>
<protein>
    <submittedName>
        <fullName evidence="7">Translocation/assembly module TamB domain-containing protein</fullName>
    </submittedName>
</protein>
<organism evidence="7 8">
    <name type="scientific">Siccirubricoccus soli</name>
    <dbReference type="NCBI Taxonomy" id="2899147"/>
    <lineage>
        <taxon>Bacteria</taxon>
        <taxon>Pseudomonadati</taxon>
        <taxon>Pseudomonadota</taxon>
        <taxon>Alphaproteobacteria</taxon>
        <taxon>Acetobacterales</taxon>
        <taxon>Roseomonadaceae</taxon>
        <taxon>Siccirubricoccus</taxon>
    </lineage>
</organism>
<dbReference type="EMBL" id="JAFIRR010000058">
    <property type="protein sequence ID" value="MCO6416453.1"/>
    <property type="molecule type" value="Genomic_DNA"/>
</dbReference>
<keyword evidence="3" id="KW-1133">Transmembrane helix</keyword>
<evidence type="ECO:0000259" key="6">
    <source>
        <dbReference type="Pfam" id="PF04357"/>
    </source>
</evidence>
<dbReference type="RefSeq" id="WP_252953062.1">
    <property type="nucleotide sequence ID" value="NZ_JAFIRR010000058.1"/>
</dbReference>
<keyword evidence="8" id="KW-1185">Reference proteome</keyword>
<dbReference type="PANTHER" id="PTHR36985">
    <property type="entry name" value="TRANSLOCATION AND ASSEMBLY MODULE SUBUNIT TAMB"/>
    <property type="match status" value="1"/>
</dbReference>
<sequence length="1260" mass="128225">MRVLRWLLFGLVLLVALPVVAVTGALIWANTEPGRNALARLAEGQVAGLHIEGLRGPLPGHPSVARLVLSDDQGPWLELEEARIDLDLAALLHRTLRIRTIAAQRIALFRLPPSAPAAEPTPPGETVLPQLPSLPVDIALDRLAIEKLELGAPVLGQDAAFAIAGEAGLAAGDLRARLDLRRLDREGNVALALGLTPAEDRLSAKVTAREAPGGLVATLAGLGDRPLALDLTLEGPASGAELRLDGHMGEGLTLTAQGRVRAAPDGALGATLSGEASAPAMLPPDAAPLATPLAFRLDADLAADQRLALRTLEVRAPAGQLGLAGTANLANEALDLRATLDLAESQRFVALLPPGPAWQGLRAEAAITGTMAAPSLDLTATPQGLATGQAPADAVLGPTPRLSLKAAMPGPRLDLALEGAEGRLAANGSLAEPIALTATLELPRLAVLGGGSEGALSARVEASGRLADPDLVVFARSGRIAMAGHVLEALELAARIATPASAPRGTADLNGRLDGLPLALTFRGQPDGSLVRFEQATARLGPATLQAQGVLDPAGPVFTGEAKLDASDLAPLGRLAGQPSLGGRLGLEAKLAPRDGLQGFDIGLEAPRLSWGETAGAIRATLAGTPAAMEWSIDGTGPELGLNGKGRLAQAEGGWRLDLNALDARGPGETLRLAGPAQVRLGADGSASISSLAFLLGSGGRLRAEGRWGPERADITANLAGLPLGLAAPYAPGVDPRGTISGDLRVTGPVGAPEARVTLTGTGLGAGAEWARGLPLAELRVEGSLKGQAAEGTAQLSAGRAGSLTATARLPRGFTPTSPLEATLNGKLDLAPLAQPFLAAGADRVSGRLEVALRAEGSLGTPRLGGRATLSGGDYRNPVTGVRLRDIAGSITGEGTRLVVENLTARTAGQGRITLAGGIDLGAEGFPADLAITARQARPVASDLGTGSFDADLRVLGPVLAGGRVEGEVRIRDAELRVPTSLPANLPVLENVRQVGRAPPGVPQPPRPRATAKPAAPPAPPAPPLALAVTVKAPQGVFVRGRGIDVELGGEVKVGGTVAAPIPSGGLNLRRGTLDILARRMTFKQGSIAFASGNFMPQLDLTAESSARDTTITVTVKGTPAAPEIGFTSSPELPRDEVLARLLFDRPTSNLSPFELAQIAQAVAQLTGIGGGGTSPLDKVRSALGLDRLGVSGGDAGAAPQVEAGRYVAPGVFLGVRQGTQGGQTGVGVQVEITPRLKLEGQTATGPAGDRVGLTYEFEY</sequence>
<dbReference type="Pfam" id="PF04357">
    <property type="entry name" value="TamB"/>
    <property type="match status" value="1"/>
</dbReference>
<evidence type="ECO:0000256" key="5">
    <source>
        <dbReference type="SAM" id="MobiDB-lite"/>
    </source>
</evidence>
<evidence type="ECO:0000313" key="7">
    <source>
        <dbReference type="EMBL" id="MCO6416453.1"/>
    </source>
</evidence>
<name>A0ABT1D3E5_9PROT</name>
<comment type="caution">
    <text evidence="7">The sequence shown here is derived from an EMBL/GenBank/DDBJ whole genome shotgun (WGS) entry which is preliminary data.</text>
</comment>
<keyword evidence="4" id="KW-0472">Membrane</keyword>
<proteinExistence type="predicted"/>
<reference evidence="7 8" key="1">
    <citation type="submission" date="2021-12" db="EMBL/GenBank/DDBJ databases">
        <title>Siccirubricoccus leaddurans sp. nov., a high concentration Zn2+ tolerance bacterium.</title>
        <authorList>
            <person name="Cao Y."/>
        </authorList>
    </citation>
    <scope>NUCLEOTIDE SEQUENCE [LARGE SCALE GENOMIC DNA]</scope>
    <source>
        <strain evidence="7 8">KC 17139</strain>
    </source>
</reference>
<evidence type="ECO:0000256" key="2">
    <source>
        <dbReference type="ARBA" id="ARBA00022692"/>
    </source>
</evidence>
<evidence type="ECO:0000313" key="8">
    <source>
        <dbReference type="Proteomes" id="UP001523392"/>
    </source>
</evidence>
<feature type="region of interest" description="Disordered" evidence="5">
    <location>
        <begin position="995"/>
        <end position="1021"/>
    </location>
</feature>